<name>A0A5B8LSP5_9HYPH</name>
<dbReference type="InterPro" id="IPR000835">
    <property type="entry name" value="HTH_MarR-typ"/>
</dbReference>
<dbReference type="GO" id="GO:0006950">
    <property type="term" value="P:response to stress"/>
    <property type="evidence" value="ECO:0007669"/>
    <property type="project" value="TreeGrafter"/>
</dbReference>
<proteinExistence type="predicted"/>
<dbReference type="SMART" id="SM00347">
    <property type="entry name" value="HTH_MARR"/>
    <property type="match status" value="1"/>
</dbReference>
<evidence type="ECO:0000313" key="6">
    <source>
        <dbReference type="Proteomes" id="UP000315364"/>
    </source>
</evidence>
<dbReference type="EMBL" id="CP042304">
    <property type="protein sequence ID" value="QDZ11288.1"/>
    <property type="molecule type" value="Genomic_DNA"/>
</dbReference>
<evidence type="ECO:0000259" key="4">
    <source>
        <dbReference type="PROSITE" id="PS50995"/>
    </source>
</evidence>
<dbReference type="PANTHER" id="PTHR33164">
    <property type="entry name" value="TRANSCRIPTIONAL REGULATOR, MARR FAMILY"/>
    <property type="match status" value="1"/>
</dbReference>
<organism evidence="5 6">
    <name type="scientific">Devosia ginsengisoli</name>
    <dbReference type="NCBI Taxonomy" id="400770"/>
    <lineage>
        <taxon>Bacteria</taxon>
        <taxon>Pseudomonadati</taxon>
        <taxon>Pseudomonadota</taxon>
        <taxon>Alphaproteobacteria</taxon>
        <taxon>Hyphomicrobiales</taxon>
        <taxon>Devosiaceae</taxon>
        <taxon>Devosia</taxon>
    </lineage>
</organism>
<keyword evidence="3" id="KW-0804">Transcription</keyword>
<dbReference type="KEGG" id="dea:FPZ08_11270"/>
<reference evidence="5 6" key="1">
    <citation type="submission" date="2019-07" db="EMBL/GenBank/DDBJ databases">
        <title>Full genome sequence of Devosia sp. Gsoil 520.</title>
        <authorList>
            <person name="Im W.-T."/>
        </authorList>
    </citation>
    <scope>NUCLEOTIDE SEQUENCE [LARGE SCALE GENOMIC DNA]</scope>
    <source>
        <strain evidence="5 6">Gsoil 520</strain>
    </source>
</reference>
<evidence type="ECO:0000256" key="1">
    <source>
        <dbReference type="ARBA" id="ARBA00023015"/>
    </source>
</evidence>
<dbReference type="PRINTS" id="PR00598">
    <property type="entry name" value="HTHMARR"/>
</dbReference>
<evidence type="ECO:0000256" key="2">
    <source>
        <dbReference type="ARBA" id="ARBA00023125"/>
    </source>
</evidence>
<dbReference type="InterPro" id="IPR036390">
    <property type="entry name" value="WH_DNA-bd_sf"/>
</dbReference>
<dbReference type="PANTHER" id="PTHR33164:SF64">
    <property type="entry name" value="TRANSCRIPTIONAL REGULATOR SLYA"/>
    <property type="match status" value="1"/>
</dbReference>
<keyword evidence="1" id="KW-0805">Transcription regulation</keyword>
<dbReference type="OrthoDB" id="582199at2"/>
<feature type="domain" description="HTH marR-type" evidence="4">
    <location>
        <begin position="120"/>
        <end position="252"/>
    </location>
</feature>
<dbReference type="PROSITE" id="PS50995">
    <property type="entry name" value="HTH_MARR_2"/>
    <property type="match status" value="1"/>
</dbReference>
<evidence type="ECO:0000256" key="3">
    <source>
        <dbReference type="ARBA" id="ARBA00023163"/>
    </source>
</evidence>
<dbReference type="GO" id="GO:0003677">
    <property type="term" value="F:DNA binding"/>
    <property type="evidence" value="ECO:0007669"/>
    <property type="project" value="UniProtKB-KW"/>
</dbReference>
<accession>A0A5B8LSP5</accession>
<sequence length="266" mass="30031">MIQLTFFLLIRKPFNRTAARPNRGSCRPTCRLAAPQQGLPPPLRRPLLNLCKVAYSFELATLLRELPSHAGGTILLSHIRARDMEGAVTRPTGPDDQNTEAELSARDLIRATTDASYREHSELLYLMHELSRRVSTHTDQYLAKAGVTHIQWWAMMHIYENEGLTQTQLAELMQMGRASLGKLVERLEAKSWIERRPDASDSRVRRIFLRHAAIPLFKHMTDEGKLLFKEFLEGVSPAEGKRLLAGLRKIKGNALKASMNSAQQAA</sequence>
<dbReference type="Proteomes" id="UP000315364">
    <property type="component" value="Chromosome"/>
</dbReference>
<gene>
    <name evidence="5" type="ORF">FPZ08_11270</name>
</gene>
<dbReference type="SUPFAM" id="SSF46785">
    <property type="entry name" value="Winged helix' DNA-binding domain"/>
    <property type="match status" value="1"/>
</dbReference>
<dbReference type="AlphaFoldDB" id="A0A5B8LSP5"/>
<dbReference type="InterPro" id="IPR036388">
    <property type="entry name" value="WH-like_DNA-bd_sf"/>
</dbReference>
<dbReference type="GO" id="GO:0003700">
    <property type="term" value="F:DNA-binding transcription factor activity"/>
    <property type="evidence" value="ECO:0007669"/>
    <property type="project" value="InterPro"/>
</dbReference>
<dbReference type="Pfam" id="PF12802">
    <property type="entry name" value="MarR_2"/>
    <property type="match status" value="1"/>
</dbReference>
<evidence type="ECO:0000313" key="5">
    <source>
        <dbReference type="EMBL" id="QDZ11288.1"/>
    </source>
</evidence>
<dbReference type="Gene3D" id="1.10.10.10">
    <property type="entry name" value="Winged helix-like DNA-binding domain superfamily/Winged helix DNA-binding domain"/>
    <property type="match status" value="1"/>
</dbReference>
<keyword evidence="2" id="KW-0238">DNA-binding</keyword>
<keyword evidence="6" id="KW-1185">Reference proteome</keyword>
<protein>
    <submittedName>
        <fullName evidence="5">MarR family transcriptional regulator</fullName>
    </submittedName>
</protein>
<dbReference type="InterPro" id="IPR039422">
    <property type="entry name" value="MarR/SlyA-like"/>
</dbReference>